<feature type="region of interest" description="Disordered" evidence="1">
    <location>
        <begin position="1"/>
        <end position="32"/>
    </location>
</feature>
<dbReference type="InterPro" id="IPR013187">
    <property type="entry name" value="F-box-assoc_dom_typ3"/>
</dbReference>
<dbReference type="Gene3D" id="1.20.1280.50">
    <property type="match status" value="1"/>
</dbReference>
<gene>
    <name evidence="3" type="ORF">ERUC_LOCUS21182</name>
</gene>
<dbReference type="InterPro" id="IPR036047">
    <property type="entry name" value="F-box-like_dom_sf"/>
</dbReference>
<keyword evidence="4" id="KW-1185">Reference proteome</keyword>
<proteinExistence type="predicted"/>
<evidence type="ECO:0000313" key="3">
    <source>
        <dbReference type="EMBL" id="CAH8355427.1"/>
    </source>
</evidence>
<sequence>MKVFKTKVLSRNQPWKNKKRRRREERSRDDYRSQPNHIPIDLTLEILSRLPWKSIMRYRCVSKLWSSMTKLPSFINSFTTRSTSRSPTLLVTFSTQSAKYVLFFPTHQVPEGSTYSPLYSYEITNLDWHYWRSGSIQGLILASLFKIWNPTLRRYIALPHPPGKHSPDQNGWASYLGYDPLEGKHKVLFVPSEEYTDQPLVLTLGIQESWRHITKGRYPVHLPTGTHAHGHEWKRFVLHIPCKSIRRDSIHFTGTTDAGEFIFAPYSFYQDSYILFYDPRRKTTRKVFIKRNLDEFRRRCGLDSKHKFTMQVFPNHVESLFSL</sequence>
<name>A0ABC8K941_ERUVS</name>
<evidence type="ECO:0000256" key="1">
    <source>
        <dbReference type="SAM" id="MobiDB-lite"/>
    </source>
</evidence>
<dbReference type="Pfam" id="PF00646">
    <property type="entry name" value="F-box"/>
    <property type="match status" value="1"/>
</dbReference>
<comment type="caution">
    <text evidence="3">The sequence shown here is derived from an EMBL/GenBank/DDBJ whole genome shotgun (WGS) entry which is preliminary data.</text>
</comment>
<dbReference type="SUPFAM" id="SSF81383">
    <property type="entry name" value="F-box domain"/>
    <property type="match status" value="1"/>
</dbReference>
<dbReference type="EMBL" id="CAKOAT010208487">
    <property type="protein sequence ID" value="CAH8355427.1"/>
    <property type="molecule type" value="Genomic_DNA"/>
</dbReference>
<dbReference type="PANTHER" id="PTHR31111">
    <property type="entry name" value="BNAA05G37150D PROTEIN-RELATED"/>
    <property type="match status" value="1"/>
</dbReference>
<protein>
    <recommendedName>
        <fullName evidence="2">F-box domain-containing protein</fullName>
    </recommendedName>
</protein>
<reference evidence="3 4" key="1">
    <citation type="submission" date="2022-03" db="EMBL/GenBank/DDBJ databases">
        <authorList>
            <person name="Macdonald S."/>
            <person name="Ahmed S."/>
            <person name="Newling K."/>
        </authorList>
    </citation>
    <scope>NUCLEOTIDE SEQUENCE [LARGE SCALE GENOMIC DNA]</scope>
</reference>
<dbReference type="AlphaFoldDB" id="A0ABC8K941"/>
<dbReference type="InterPro" id="IPR001810">
    <property type="entry name" value="F-box_dom"/>
</dbReference>
<dbReference type="Proteomes" id="UP001642260">
    <property type="component" value="Unassembled WGS sequence"/>
</dbReference>
<dbReference type="Pfam" id="PF08268">
    <property type="entry name" value="FBA_3"/>
    <property type="match status" value="2"/>
</dbReference>
<dbReference type="SMART" id="SM00256">
    <property type="entry name" value="FBOX"/>
    <property type="match status" value="1"/>
</dbReference>
<evidence type="ECO:0000259" key="2">
    <source>
        <dbReference type="SMART" id="SM00256"/>
    </source>
</evidence>
<dbReference type="NCBIfam" id="TIGR01640">
    <property type="entry name" value="F_box_assoc_1"/>
    <property type="match status" value="1"/>
</dbReference>
<organism evidence="3 4">
    <name type="scientific">Eruca vesicaria subsp. sativa</name>
    <name type="common">Garden rocket</name>
    <name type="synonym">Eruca sativa</name>
    <dbReference type="NCBI Taxonomy" id="29727"/>
    <lineage>
        <taxon>Eukaryota</taxon>
        <taxon>Viridiplantae</taxon>
        <taxon>Streptophyta</taxon>
        <taxon>Embryophyta</taxon>
        <taxon>Tracheophyta</taxon>
        <taxon>Spermatophyta</taxon>
        <taxon>Magnoliopsida</taxon>
        <taxon>eudicotyledons</taxon>
        <taxon>Gunneridae</taxon>
        <taxon>Pentapetalae</taxon>
        <taxon>rosids</taxon>
        <taxon>malvids</taxon>
        <taxon>Brassicales</taxon>
        <taxon>Brassicaceae</taxon>
        <taxon>Brassiceae</taxon>
        <taxon>Eruca</taxon>
    </lineage>
</organism>
<feature type="domain" description="F-box" evidence="2">
    <location>
        <begin position="38"/>
        <end position="77"/>
    </location>
</feature>
<accession>A0ABC8K941</accession>
<dbReference type="InterPro" id="IPR017451">
    <property type="entry name" value="F-box-assoc_interact_dom"/>
</dbReference>
<evidence type="ECO:0000313" key="4">
    <source>
        <dbReference type="Proteomes" id="UP001642260"/>
    </source>
</evidence>
<dbReference type="PANTHER" id="PTHR31111:SF85">
    <property type="entry name" value="F-BOX DOMAIN-CONTAINING PROTEIN"/>
    <property type="match status" value="1"/>
</dbReference>